<organism evidence="1 2">
    <name type="scientific">Pelotomaculum schinkii</name>
    <dbReference type="NCBI Taxonomy" id="78350"/>
    <lineage>
        <taxon>Bacteria</taxon>
        <taxon>Bacillati</taxon>
        <taxon>Bacillota</taxon>
        <taxon>Clostridia</taxon>
        <taxon>Eubacteriales</taxon>
        <taxon>Desulfotomaculaceae</taxon>
        <taxon>Pelotomaculum</taxon>
    </lineage>
</organism>
<dbReference type="AlphaFoldDB" id="A0A4Y7RIQ5"/>
<protein>
    <submittedName>
        <fullName evidence="1">Putative glycosyl transferase</fullName>
    </submittedName>
</protein>
<dbReference type="SUPFAM" id="SSF53756">
    <property type="entry name" value="UDP-Glycosyltransferase/glycogen phosphorylase"/>
    <property type="match status" value="1"/>
</dbReference>
<dbReference type="Proteomes" id="UP000298324">
    <property type="component" value="Unassembled WGS sequence"/>
</dbReference>
<dbReference type="Pfam" id="PF13692">
    <property type="entry name" value="Glyco_trans_1_4"/>
    <property type="match status" value="1"/>
</dbReference>
<accession>A0A4Y7RIQ5</accession>
<keyword evidence="2" id="KW-1185">Reference proteome</keyword>
<dbReference type="Gene3D" id="3.40.50.2000">
    <property type="entry name" value="Glycogen Phosphorylase B"/>
    <property type="match status" value="2"/>
</dbReference>
<evidence type="ECO:0000313" key="1">
    <source>
        <dbReference type="EMBL" id="TEB08217.1"/>
    </source>
</evidence>
<reference evidence="1 2" key="1">
    <citation type="journal article" date="2018" name="Environ. Microbiol.">
        <title>Novel energy conservation strategies and behaviour of Pelotomaculum schinkii driving syntrophic propionate catabolism.</title>
        <authorList>
            <person name="Hidalgo-Ahumada C.A.P."/>
            <person name="Nobu M.K."/>
            <person name="Narihiro T."/>
            <person name="Tamaki H."/>
            <person name="Liu W.T."/>
            <person name="Kamagata Y."/>
            <person name="Stams A.J.M."/>
            <person name="Imachi H."/>
            <person name="Sousa D.Z."/>
        </authorList>
    </citation>
    <scope>NUCLEOTIDE SEQUENCE [LARGE SCALE GENOMIC DNA]</scope>
    <source>
        <strain evidence="1 2">HH</strain>
    </source>
</reference>
<dbReference type="EMBL" id="QFGA01000001">
    <property type="protein sequence ID" value="TEB08217.1"/>
    <property type="molecule type" value="Genomic_DNA"/>
</dbReference>
<keyword evidence="1" id="KW-0808">Transferase</keyword>
<dbReference type="RefSeq" id="WP_190239904.1">
    <property type="nucleotide sequence ID" value="NZ_QFGA01000001.1"/>
</dbReference>
<evidence type="ECO:0000313" key="2">
    <source>
        <dbReference type="Proteomes" id="UP000298324"/>
    </source>
</evidence>
<dbReference type="PANTHER" id="PTHR45947:SF3">
    <property type="entry name" value="SULFOQUINOVOSYL TRANSFERASE SQD2"/>
    <property type="match status" value="1"/>
</dbReference>
<gene>
    <name evidence="1" type="ORF">Psch_01772</name>
</gene>
<dbReference type="InterPro" id="IPR050194">
    <property type="entry name" value="Glycosyltransferase_grp1"/>
</dbReference>
<proteinExistence type="predicted"/>
<dbReference type="GO" id="GO:0016757">
    <property type="term" value="F:glycosyltransferase activity"/>
    <property type="evidence" value="ECO:0007669"/>
    <property type="project" value="TreeGrafter"/>
</dbReference>
<sequence length="391" mass="45749">MRIVHIEDFFHPDAGYQVNILSKYMALDGHEVFVVTSELKKMPKQLTVFFGTNDLKKKDEFFFQETGVKIIRVPLKCYISGRSIYKNDIFRIVEKLEPDILYVHGSDTYIAIRYIIQARKLNYHIVLDNHMLDMASKNKLRKLFYFFYRNICTPIIKKHQIPVIRTVDSDYIQRRFGVPENLSPIVGMGSDTLVFHPDKNARYYVRKELGISNEAFVILYAGKLDESKGGMFLANAIFEKFSVHKEIVFLIIGNTSGVYGDEIESLFSRSQNKIKRLPTQPYKKINRYYQCADMALFPKQCSLSFYDVQACGLPVLFEDNEINIKRTTHGGAFCFKQGNIRDFRDKILRLVRTPKEQFELYANNAVKYIQTKYNYSKLYEKYMIIIKGQVM</sequence>
<name>A0A4Y7RIQ5_9FIRM</name>
<comment type="caution">
    <text evidence="1">The sequence shown here is derived from an EMBL/GenBank/DDBJ whole genome shotgun (WGS) entry which is preliminary data.</text>
</comment>
<dbReference type="PANTHER" id="PTHR45947">
    <property type="entry name" value="SULFOQUINOVOSYL TRANSFERASE SQD2"/>
    <property type="match status" value="1"/>
</dbReference>